<dbReference type="GO" id="GO:0031297">
    <property type="term" value="P:replication fork processing"/>
    <property type="evidence" value="ECO:0007669"/>
    <property type="project" value="TreeGrafter"/>
</dbReference>
<evidence type="ECO:0000313" key="2">
    <source>
        <dbReference type="Proteomes" id="UP000670152"/>
    </source>
</evidence>
<dbReference type="GO" id="GO:0046975">
    <property type="term" value="F:histone H3K36 methyltransferase activity"/>
    <property type="evidence" value="ECO:0007669"/>
    <property type="project" value="TreeGrafter"/>
</dbReference>
<feature type="non-terminal residue" evidence="1">
    <location>
        <position position="105"/>
    </location>
</feature>
<sequence length="105" mass="12465">MNNYDIAKKSNIDHKIIYTGYTKKLDVWVPHDLTESLLKQNEIEILMHPPYNPDLAPSDYHLFRSLQNFLNGVNLISKEAYENHFGFLPRNQKFYIDRIMVLPEK</sequence>
<dbReference type="GO" id="GO:0035861">
    <property type="term" value="C:site of double-strand break"/>
    <property type="evidence" value="ECO:0007669"/>
    <property type="project" value="TreeGrafter"/>
</dbReference>
<keyword evidence="1" id="KW-0489">Methyltransferase</keyword>
<dbReference type="GO" id="GO:0032259">
    <property type="term" value="P:methylation"/>
    <property type="evidence" value="ECO:0007669"/>
    <property type="project" value="UniProtKB-KW"/>
</dbReference>
<dbReference type="InterPro" id="IPR052709">
    <property type="entry name" value="Transposase-MT_Hybrid"/>
</dbReference>
<dbReference type="GO" id="GO:0042800">
    <property type="term" value="F:histone H3K4 methyltransferase activity"/>
    <property type="evidence" value="ECO:0007669"/>
    <property type="project" value="TreeGrafter"/>
</dbReference>
<protein>
    <submittedName>
        <fullName evidence="1">SETMR methyltransferase</fullName>
    </submittedName>
</protein>
<proteinExistence type="predicted"/>
<name>A0A836JNA3_9HYME</name>
<dbReference type="GO" id="GO:0000793">
    <property type="term" value="C:condensed chromosome"/>
    <property type="evidence" value="ECO:0007669"/>
    <property type="project" value="TreeGrafter"/>
</dbReference>
<dbReference type="InterPro" id="IPR036397">
    <property type="entry name" value="RNaseH_sf"/>
</dbReference>
<dbReference type="PANTHER" id="PTHR46060:SF2">
    <property type="entry name" value="HISTONE-LYSINE N-METHYLTRANSFERASE SETMAR"/>
    <property type="match status" value="1"/>
</dbReference>
<dbReference type="GO" id="GO:0000014">
    <property type="term" value="F:single-stranded DNA endodeoxyribonuclease activity"/>
    <property type="evidence" value="ECO:0007669"/>
    <property type="project" value="TreeGrafter"/>
</dbReference>
<dbReference type="PANTHER" id="PTHR46060">
    <property type="entry name" value="MARINER MOS1 TRANSPOSASE-LIKE PROTEIN"/>
    <property type="match status" value="1"/>
</dbReference>
<dbReference type="GO" id="GO:0005634">
    <property type="term" value="C:nucleus"/>
    <property type="evidence" value="ECO:0007669"/>
    <property type="project" value="TreeGrafter"/>
</dbReference>
<reference evidence="1 2" key="1">
    <citation type="submission" date="2020-02" db="EMBL/GenBank/DDBJ databases">
        <title>Relaxed selection underlies rapid genomic changes in the transitions from sociality to social parasitism in ants.</title>
        <authorList>
            <person name="Bi X."/>
        </authorList>
    </citation>
    <scope>NUCLEOTIDE SEQUENCE [LARGE SCALE GENOMIC DNA]</scope>
    <source>
        <strain evidence="1">BGI-DK2014b</strain>
        <tissue evidence="1">Whole body</tissue>
    </source>
</reference>
<gene>
    <name evidence="1" type="primary">Setmar_78</name>
    <name evidence="1" type="ORF">G6Z77_0006040</name>
</gene>
<dbReference type="OrthoDB" id="6622399at2759"/>
<dbReference type="GO" id="GO:0015074">
    <property type="term" value="P:DNA integration"/>
    <property type="evidence" value="ECO:0007669"/>
    <property type="project" value="TreeGrafter"/>
</dbReference>
<dbReference type="GO" id="GO:0003697">
    <property type="term" value="F:single-stranded DNA binding"/>
    <property type="evidence" value="ECO:0007669"/>
    <property type="project" value="TreeGrafter"/>
</dbReference>
<keyword evidence="2" id="KW-1185">Reference proteome</keyword>
<dbReference type="GO" id="GO:0044774">
    <property type="term" value="P:mitotic DNA integrity checkpoint signaling"/>
    <property type="evidence" value="ECO:0007669"/>
    <property type="project" value="TreeGrafter"/>
</dbReference>
<evidence type="ECO:0000313" key="1">
    <source>
        <dbReference type="EMBL" id="KAG5319784.1"/>
    </source>
</evidence>
<dbReference type="Gene3D" id="3.30.420.10">
    <property type="entry name" value="Ribonuclease H-like superfamily/Ribonuclease H"/>
    <property type="match status" value="1"/>
</dbReference>
<dbReference type="GO" id="GO:0003690">
    <property type="term" value="F:double-stranded DNA binding"/>
    <property type="evidence" value="ECO:0007669"/>
    <property type="project" value="TreeGrafter"/>
</dbReference>
<accession>A0A836JNA3</accession>
<dbReference type="Proteomes" id="UP000670152">
    <property type="component" value="Unassembled WGS sequence"/>
</dbReference>
<dbReference type="AlphaFoldDB" id="A0A836JNA3"/>
<dbReference type="GO" id="GO:0044547">
    <property type="term" value="F:DNA topoisomerase binding"/>
    <property type="evidence" value="ECO:0007669"/>
    <property type="project" value="TreeGrafter"/>
</dbReference>
<dbReference type="GO" id="GO:0000729">
    <property type="term" value="P:DNA double-strand break processing"/>
    <property type="evidence" value="ECO:0007669"/>
    <property type="project" value="TreeGrafter"/>
</dbReference>
<dbReference type="EMBL" id="JAANIB010010390">
    <property type="protein sequence ID" value="KAG5319784.1"/>
    <property type="molecule type" value="Genomic_DNA"/>
</dbReference>
<keyword evidence="1" id="KW-0808">Transferase</keyword>
<organism evidence="1 2">
    <name type="scientific">Acromyrmex heyeri</name>
    <dbReference type="NCBI Taxonomy" id="230685"/>
    <lineage>
        <taxon>Eukaryota</taxon>
        <taxon>Metazoa</taxon>
        <taxon>Ecdysozoa</taxon>
        <taxon>Arthropoda</taxon>
        <taxon>Hexapoda</taxon>
        <taxon>Insecta</taxon>
        <taxon>Pterygota</taxon>
        <taxon>Neoptera</taxon>
        <taxon>Endopterygota</taxon>
        <taxon>Hymenoptera</taxon>
        <taxon>Apocrita</taxon>
        <taxon>Aculeata</taxon>
        <taxon>Formicoidea</taxon>
        <taxon>Formicidae</taxon>
        <taxon>Myrmicinae</taxon>
        <taxon>Acromyrmex</taxon>
    </lineage>
</organism>
<feature type="non-terminal residue" evidence="1">
    <location>
        <position position="1"/>
    </location>
</feature>
<dbReference type="GO" id="GO:0006303">
    <property type="term" value="P:double-strand break repair via nonhomologous end joining"/>
    <property type="evidence" value="ECO:0007669"/>
    <property type="project" value="TreeGrafter"/>
</dbReference>
<comment type="caution">
    <text evidence="1">The sequence shown here is derived from an EMBL/GenBank/DDBJ whole genome shotgun (WGS) entry which is preliminary data.</text>
</comment>